<evidence type="ECO:0000313" key="5">
    <source>
        <dbReference type="Proteomes" id="UP001179952"/>
    </source>
</evidence>
<dbReference type="Gene3D" id="1.25.70.10">
    <property type="entry name" value="Transcription termination factor 3, mitochondrial"/>
    <property type="match status" value="1"/>
</dbReference>
<name>A0AAV9BQ46_ACOGR</name>
<dbReference type="FunFam" id="1.25.70.10:FF:000001">
    <property type="entry name" value="Mitochondrial transcription termination factor-like"/>
    <property type="match status" value="1"/>
</dbReference>
<dbReference type="InterPro" id="IPR003690">
    <property type="entry name" value="MTERF"/>
</dbReference>
<keyword evidence="2" id="KW-0805">Transcription regulation</keyword>
<keyword evidence="3" id="KW-0809">Transit peptide</keyword>
<evidence type="ECO:0000256" key="1">
    <source>
        <dbReference type="ARBA" id="ARBA00007692"/>
    </source>
</evidence>
<dbReference type="InterPro" id="IPR038538">
    <property type="entry name" value="MTERF_sf"/>
</dbReference>
<accession>A0AAV9BQ46</accession>
<keyword evidence="2" id="KW-0804">Transcription</keyword>
<sequence>MFGFVSKNIVQFVNRRVVIEIQPCFFQNPCLKSISTTPKGKETSKATDFTVSYLVNSCGLSSDSALSVSKWFHLKTTENPDFVLLFFKKQGFTDTQIAKMISFRPDLLKFNPDKILKPKLDFLRDVGFSTPDLTFLLSKSPNILASSLDNQIVPTYGFLKGILGTDEVVVSIAKRAPWLLHNDLHKMIGPKIRALRDHGVPDSSISAMIKQQPRGFISAKPDRFIVALTKVKEMDFKPSSSFFYLALRAILSTSESNWEEKFELYRSFGWSEDDILSAFKKQPHIMALSKDKMRKMMDFFSREPRLGLSVISHYPNLLLLSLEKTIIPRWSVICVLKSHGILNKDVNFYTICCSKEKIFLEKYVIKYQEKVTQVLEAYQGKTVIGG</sequence>
<gene>
    <name evidence="4" type="ORF">QJS04_geneDACA003455</name>
</gene>
<organism evidence="4 5">
    <name type="scientific">Acorus gramineus</name>
    <name type="common">Dwarf sweet flag</name>
    <dbReference type="NCBI Taxonomy" id="55184"/>
    <lineage>
        <taxon>Eukaryota</taxon>
        <taxon>Viridiplantae</taxon>
        <taxon>Streptophyta</taxon>
        <taxon>Embryophyta</taxon>
        <taxon>Tracheophyta</taxon>
        <taxon>Spermatophyta</taxon>
        <taxon>Magnoliopsida</taxon>
        <taxon>Liliopsida</taxon>
        <taxon>Acoraceae</taxon>
        <taxon>Acorus</taxon>
    </lineage>
</organism>
<reference evidence="4" key="2">
    <citation type="submission" date="2023-06" db="EMBL/GenBank/DDBJ databases">
        <authorList>
            <person name="Ma L."/>
            <person name="Liu K.-W."/>
            <person name="Li Z."/>
            <person name="Hsiao Y.-Y."/>
            <person name="Qi Y."/>
            <person name="Fu T."/>
            <person name="Tang G."/>
            <person name="Zhang D."/>
            <person name="Sun W.-H."/>
            <person name="Liu D.-K."/>
            <person name="Li Y."/>
            <person name="Chen G.-Z."/>
            <person name="Liu X.-D."/>
            <person name="Liao X.-Y."/>
            <person name="Jiang Y.-T."/>
            <person name="Yu X."/>
            <person name="Hao Y."/>
            <person name="Huang J."/>
            <person name="Zhao X.-W."/>
            <person name="Ke S."/>
            <person name="Chen Y.-Y."/>
            <person name="Wu W.-L."/>
            <person name="Hsu J.-L."/>
            <person name="Lin Y.-F."/>
            <person name="Huang M.-D."/>
            <person name="Li C.-Y."/>
            <person name="Huang L."/>
            <person name="Wang Z.-W."/>
            <person name="Zhao X."/>
            <person name="Zhong W.-Y."/>
            <person name="Peng D.-H."/>
            <person name="Ahmad S."/>
            <person name="Lan S."/>
            <person name="Zhang J.-S."/>
            <person name="Tsai W.-C."/>
            <person name="Van De Peer Y."/>
            <person name="Liu Z.-J."/>
        </authorList>
    </citation>
    <scope>NUCLEOTIDE SEQUENCE</scope>
    <source>
        <strain evidence="4">SCP</strain>
        <tissue evidence="4">Leaves</tissue>
    </source>
</reference>
<dbReference type="PANTHER" id="PTHR13068:SF236">
    <property type="entry name" value="OS02G0749800 PROTEIN"/>
    <property type="match status" value="1"/>
</dbReference>
<evidence type="ECO:0000313" key="4">
    <source>
        <dbReference type="EMBL" id="KAK1278521.1"/>
    </source>
</evidence>
<dbReference type="AlphaFoldDB" id="A0AAV9BQ46"/>
<comment type="caution">
    <text evidence="4">The sequence shown here is derived from an EMBL/GenBank/DDBJ whole genome shotgun (WGS) entry which is preliminary data.</text>
</comment>
<evidence type="ECO:0000256" key="3">
    <source>
        <dbReference type="ARBA" id="ARBA00022946"/>
    </source>
</evidence>
<proteinExistence type="inferred from homology"/>
<reference evidence="4" key="1">
    <citation type="journal article" date="2023" name="Nat. Commun.">
        <title>Diploid and tetraploid genomes of Acorus and the evolution of monocots.</title>
        <authorList>
            <person name="Ma L."/>
            <person name="Liu K.W."/>
            <person name="Li Z."/>
            <person name="Hsiao Y.Y."/>
            <person name="Qi Y."/>
            <person name="Fu T."/>
            <person name="Tang G.D."/>
            <person name="Zhang D."/>
            <person name="Sun W.H."/>
            <person name="Liu D.K."/>
            <person name="Li Y."/>
            <person name="Chen G.Z."/>
            <person name="Liu X.D."/>
            <person name="Liao X.Y."/>
            <person name="Jiang Y.T."/>
            <person name="Yu X."/>
            <person name="Hao Y."/>
            <person name="Huang J."/>
            <person name="Zhao X.W."/>
            <person name="Ke S."/>
            <person name="Chen Y.Y."/>
            <person name="Wu W.L."/>
            <person name="Hsu J.L."/>
            <person name="Lin Y.F."/>
            <person name="Huang M.D."/>
            <person name="Li C.Y."/>
            <person name="Huang L."/>
            <person name="Wang Z.W."/>
            <person name="Zhao X."/>
            <person name="Zhong W.Y."/>
            <person name="Peng D.H."/>
            <person name="Ahmad S."/>
            <person name="Lan S."/>
            <person name="Zhang J.S."/>
            <person name="Tsai W.C."/>
            <person name="Van de Peer Y."/>
            <person name="Liu Z.J."/>
        </authorList>
    </citation>
    <scope>NUCLEOTIDE SEQUENCE</scope>
    <source>
        <strain evidence="4">SCP</strain>
    </source>
</reference>
<dbReference type="SMART" id="SM00733">
    <property type="entry name" value="Mterf"/>
    <property type="match status" value="7"/>
</dbReference>
<protein>
    <submittedName>
        <fullName evidence="4">Uncharacterized protein</fullName>
    </submittedName>
</protein>
<dbReference type="Proteomes" id="UP001179952">
    <property type="component" value="Unassembled WGS sequence"/>
</dbReference>
<keyword evidence="2" id="KW-0806">Transcription termination</keyword>
<comment type="similarity">
    <text evidence="1">Belongs to the mTERF family.</text>
</comment>
<evidence type="ECO:0000256" key="2">
    <source>
        <dbReference type="ARBA" id="ARBA00022472"/>
    </source>
</evidence>
<dbReference type="Pfam" id="PF02536">
    <property type="entry name" value="mTERF"/>
    <property type="match status" value="2"/>
</dbReference>
<dbReference type="GO" id="GO:0003676">
    <property type="term" value="F:nucleic acid binding"/>
    <property type="evidence" value="ECO:0007669"/>
    <property type="project" value="InterPro"/>
</dbReference>
<dbReference type="EMBL" id="JAUJYN010000002">
    <property type="protein sequence ID" value="KAK1278521.1"/>
    <property type="molecule type" value="Genomic_DNA"/>
</dbReference>
<dbReference type="GO" id="GO:0006353">
    <property type="term" value="P:DNA-templated transcription termination"/>
    <property type="evidence" value="ECO:0007669"/>
    <property type="project" value="UniProtKB-KW"/>
</dbReference>
<keyword evidence="5" id="KW-1185">Reference proteome</keyword>
<dbReference type="PANTHER" id="PTHR13068">
    <property type="entry name" value="CGI-12 PROTEIN-RELATED"/>
    <property type="match status" value="1"/>
</dbReference>